<evidence type="ECO:0000313" key="2">
    <source>
        <dbReference type="Proteomes" id="UP000650582"/>
    </source>
</evidence>
<comment type="caution">
    <text evidence="1">The sequence shown here is derived from an EMBL/GenBank/DDBJ whole genome shotgun (WGS) entry which is preliminary data.</text>
</comment>
<protein>
    <submittedName>
        <fullName evidence="1">Reverse transcriptase (RNA-dependent DNA polymerase)</fullName>
    </submittedName>
</protein>
<keyword evidence="1" id="KW-0808">Transferase</keyword>
<accession>A0A8H7HF69</accession>
<dbReference type="CDD" id="cd09276">
    <property type="entry name" value="Rnase_HI_RT_non_LTR"/>
    <property type="match status" value="1"/>
</dbReference>
<dbReference type="Gene3D" id="3.30.420.10">
    <property type="entry name" value="Ribonuclease H-like superfamily/Ribonuclease H"/>
    <property type="match status" value="1"/>
</dbReference>
<gene>
    <name evidence="1" type="ORF">RHS04_00083</name>
</gene>
<organism evidence="1 2">
    <name type="scientific">Rhizoctonia solani</name>
    <dbReference type="NCBI Taxonomy" id="456999"/>
    <lineage>
        <taxon>Eukaryota</taxon>
        <taxon>Fungi</taxon>
        <taxon>Dikarya</taxon>
        <taxon>Basidiomycota</taxon>
        <taxon>Agaricomycotina</taxon>
        <taxon>Agaricomycetes</taxon>
        <taxon>Cantharellales</taxon>
        <taxon>Ceratobasidiaceae</taxon>
        <taxon>Rhizoctonia</taxon>
    </lineage>
</organism>
<dbReference type="GO" id="GO:0003964">
    <property type="term" value="F:RNA-directed DNA polymerase activity"/>
    <property type="evidence" value="ECO:0007669"/>
    <property type="project" value="UniProtKB-KW"/>
</dbReference>
<dbReference type="Proteomes" id="UP000650582">
    <property type="component" value="Unassembled WGS sequence"/>
</dbReference>
<keyword evidence="1" id="KW-0695">RNA-directed DNA polymerase</keyword>
<dbReference type="AlphaFoldDB" id="A0A8H7HF69"/>
<sequence length="434" mass="48111">MEKHDARSTEETFGAPSIPPFHITCLKIVENLASKLSSIPAQSELARRLPNSWDSSTITRNIPKSPIELAASLSHPNTEFIIPYLVQPFLPNNPWPDQLVIGDKCPGGFITAAAKIIKHEIETDEANFDGNTVHSFSDGHAGVLPGIPKVGLGYIIKYERKTLADGSASVGPRANIYDAEMLGIALFLSKSMQIAEQVQTSRIHIYCDNQSAVRSIIDPRRHPAQYTSRIFHRHAYAFVSGHPNRHILVKWLPGHANILGNELADQIAKGSGSLRPITLFNRTITWSRANASKRASRSWTKIWDDHAVPRPDSYTYIPRAPSSKLHPIFNNAKLLRNVQYRLVQFLTGYGFYGEYRARFYPHLSSQCSCGETVQTPRHSLLFCPEFRHILTSASPNRTGKELFGTLPGLEAVAELLSESGIGKLGGSPDTAQNM</sequence>
<name>A0A8H7HF69_9AGAM</name>
<dbReference type="InterPro" id="IPR036397">
    <property type="entry name" value="RNaseH_sf"/>
</dbReference>
<dbReference type="GO" id="GO:0003676">
    <property type="term" value="F:nucleic acid binding"/>
    <property type="evidence" value="ECO:0007669"/>
    <property type="project" value="InterPro"/>
</dbReference>
<dbReference type="InterPro" id="IPR012337">
    <property type="entry name" value="RNaseH-like_sf"/>
</dbReference>
<reference evidence="1" key="1">
    <citation type="submission" date="2020-09" db="EMBL/GenBank/DDBJ databases">
        <title>Comparative genome analyses of four rice-infecting Rhizoctonia solani isolates reveal extensive enrichment of homogalacturonan modification genes.</title>
        <authorList>
            <person name="Lee D.-Y."/>
            <person name="Jeon J."/>
            <person name="Kim K.-T."/>
            <person name="Cheong K."/>
            <person name="Song H."/>
            <person name="Choi G."/>
            <person name="Ko J."/>
            <person name="Opiyo S.O."/>
            <person name="Zuo S."/>
            <person name="Madhav S."/>
            <person name="Lee Y.-H."/>
            <person name="Wang G.-L."/>
        </authorList>
    </citation>
    <scope>NUCLEOTIDE SEQUENCE</scope>
    <source>
        <strain evidence="1">AG1-IA YN-7</strain>
    </source>
</reference>
<keyword evidence="1" id="KW-0548">Nucleotidyltransferase</keyword>
<proteinExistence type="predicted"/>
<dbReference type="EMBL" id="JACYCC010000010">
    <property type="protein sequence ID" value="KAF8686303.1"/>
    <property type="molecule type" value="Genomic_DNA"/>
</dbReference>
<dbReference type="SUPFAM" id="SSF53098">
    <property type="entry name" value="Ribonuclease H-like"/>
    <property type="match status" value="1"/>
</dbReference>
<evidence type="ECO:0000313" key="1">
    <source>
        <dbReference type="EMBL" id="KAF8686303.1"/>
    </source>
</evidence>